<reference evidence="1 2" key="1">
    <citation type="journal article" date="2021" name="Hortic Res">
        <title>Chromosome-scale assembly of the Dendrobium chrysotoxum genome enhances the understanding of orchid evolution.</title>
        <authorList>
            <person name="Zhang Y."/>
            <person name="Zhang G.Q."/>
            <person name="Zhang D."/>
            <person name="Liu X.D."/>
            <person name="Xu X.Y."/>
            <person name="Sun W.H."/>
            <person name="Yu X."/>
            <person name="Zhu X."/>
            <person name="Wang Z.W."/>
            <person name="Zhao X."/>
            <person name="Zhong W.Y."/>
            <person name="Chen H."/>
            <person name="Yin W.L."/>
            <person name="Huang T."/>
            <person name="Niu S.C."/>
            <person name="Liu Z.J."/>
        </authorList>
    </citation>
    <scope>NUCLEOTIDE SEQUENCE [LARGE SCALE GENOMIC DNA]</scope>
    <source>
        <strain evidence="1">Lindl</strain>
    </source>
</reference>
<gene>
    <name evidence="1" type="ORF">IEQ34_012049</name>
</gene>
<protein>
    <submittedName>
        <fullName evidence="1">Uncharacterized protein</fullName>
    </submittedName>
</protein>
<organism evidence="1 2">
    <name type="scientific">Dendrobium chrysotoxum</name>
    <name type="common">Orchid</name>
    <dbReference type="NCBI Taxonomy" id="161865"/>
    <lineage>
        <taxon>Eukaryota</taxon>
        <taxon>Viridiplantae</taxon>
        <taxon>Streptophyta</taxon>
        <taxon>Embryophyta</taxon>
        <taxon>Tracheophyta</taxon>
        <taxon>Spermatophyta</taxon>
        <taxon>Magnoliopsida</taxon>
        <taxon>Liliopsida</taxon>
        <taxon>Asparagales</taxon>
        <taxon>Orchidaceae</taxon>
        <taxon>Epidendroideae</taxon>
        <taxon>Malaxideae</taxon>
        <taxon>Dendrobiinae</taxon>
        <taxon>Dendrobium</taxon>
    </lineage>
</organism>
<sequence>MRVAHIRVAYVAARKLAAVKAWQKSKTLRRSNAKQEITQCEFPTSGRHGLAKYQYCEGT</sequence>
<comment type="caution">
    <text evidence="1">The sequence shown here is derived from an EMBL/GenBank/DDBJ whole genome shotgun (WGS) entry which is preliminary data.</text>
</comment>
<keyword evidence="2" id="KW-1185">Reference proteome</keyword>
<dbReference type="AlphaFoldDB" id="A0AAV7GT30"/>
<evidence type="ECO:0000313" key="1">
    <source>
        <dbReference type="EMBL" id="KAH0459235.1"/>
    </source>
</evidence>
<dbReference type="EMBL" id="JAGFBR010000011">
    <property type="protein sequence ID" value="KAH0459235.1"/>
    <property type="molecule type" value="Genomic_DNA"/>
</dbReference>
<evidence type="ECO:0000313" key="2">
    <source>
        <dbReference type="Proteomes" id="UP000775213"/>
    </source>
</evidence>
<accession>A0AAV7GT30</accession>
<name>A0AAV7GT30_DENCH</name>
<proteinExistence type="predicted"/>
<dbReference type="Proteomes" id="UP000775213">
    <property type="component" value="Unassembled WGS sequence"/>
</dbReference>